<dbReference type="PANTHER" id="PTHR43762:SF1">
    <property type="entry name" value="D-ARABINONO-1,4-LACTONE OXIDASE"/>
    <property type="match status" value="1"/>
</dbReference>
<name>A0ABU7K838_9ACTN</name>
<keyword evidence="5" id="KW-1185">Reference proteome</keyword>
<dbReference type="InterPro" id="IPR010031">
    <property type="entry name" value="FAD_lactone_oxidase-like"/>
</dbReference>
<feature type="compositionally biased region" description="Basic and acidic residues" evidence="2">
    <location>
        <begin position="1"/>
        <end position="12"/>
    </location>
</feature>
<accession>A0ABU7K838</accession>
<dbReference type="PANTHER" id="PTHR43762">
    <property type="entry name" value="L-GULONOLACTONE OXIDASE"/>
    <property type="match status" value="1"/>
</dbReference>
<evidence type="ECO:0000313" key="4">
    <source>
        <dbReference type="EMBL" id="MEE2038403.1"/>
    </source>
</evidence>
<gene>
    <name evidence="4" type="ORF">Q8791_14355</name>
</gene>
<dbReference type="RefSeq" id="WP_330092183.1">
    <property type="nucleotide sequence ID" value="NZ_JAUZMY010000012.1"/>
</dbReference>
<organism evidence="4 5">
    <name type="scientific">Nocardiopsis codii</name>
    <dbReference type="NCBI Taxonomy" id="3065942"/>
    <lineage>
        <taxon>Bacteria</taxon>
        <taxon>Bacillati</taxon>
        <taxon>Actinomycetota</taxon>
        <taxon>Actinomycetes</taxon>
        <taxon>Streptosporangiales</taxon>
        <taxon>Nocardiopsidaceae</taxon>
        <taxon>Nocardiopsis</taxon>
    </lineage>
</organism>
<feature type="domain" description="FAD-binding PCMH-type" evidence="3">
    <location>
        <begin position="22"/>
        <end position="193"/>
    </location>
</feature>
<dbReference type="Gene3D" id="3.30.465.10">
    <property type="match status" value="1"/>
</dbReference>
<dbReference type="InterPro" id="IPR016171">
    <property type="entry name" value="Vanillyl_alc_oxidase_C-sub2"/>
</dbReference>
<proteinExistence type="predicted"/>
<dbReference type="InterPro" id="IPR007173">
    <property type="entry name" value="ALO_C"/>
</dbReference>
<reference evidence="4 5" key="1">
    <citation type="submission" date="2023-08" db="EMBL/GenBank/DDBJ databases">
        <authorList>
            <person name="Girao M."/>
            <person name="Carvalho M.F."/>
        </authorList>
    </citation>
    <scope>NUCLEOTIDE SEQUENCE [LARGE SCALE GENOMIC DNA]</scope>
    <source>
        <strain evidence="4 5">CT-R113</strain>
    </source>
</reference>
<evidence type="ECO:0000259" key="3">
    <source>
        <dbReference type="PROSITE" id="PS51387"/>
    </source>
</evidence>
<comment type="caution">
    <text evidence="4">The sequence shown here is derived from an EMBL/GenBank/DDBJ whole genome shotgun (WGS) entry which is preliminary data.</text>
</comment>
<dbReference type="SUPFAM" id="SSF56176">
    <property type="entry name" value="FAD-binding/transporter-associated domain-like"/>
    <property type="match status" value="1"/>
</dbReference>
<dbReference type="InterPro" id="IPR036318">
    <property type="entry name" value="FAD-bd_PCMH-like_sf"/>
</dbReference>
<feature type="region of interest" description="Disordered" evidence="2">
    <location>
        <begin position="1"/>
        <end position="20"/>
    </location>
</feature>
<dbReference type="Pfam" id="PF01565">
    <property type="entry name" value="FAD_binding_4"/>
    <property type="match status" value="1"/>
</dbReference>
<dbReference type="Pfam" id="PF04030">
    <property type="entry name" value="ALO"/>
    <property type="match status" value="1"/>
</dbReference>
<keyword evidence="1" id="KW-0560">Oxidoreductase</keyword>
<sequence length="461" mass="49056">MSRPLPDRDRTSPDLLTGWGRTAPTAARVTRPRTVEQVAEALSRAGGRGALARGLGRSYGDAAQAAGGLVLDCTELTGPVRLDTVRGEASAPAGTSLGRVLAHLLRRGYFVPVTPGTGHVTLGGAVAADVHGKNHHADSSIGAHVRSLTLVTPDGRVRALGPDGDGSELFWATVGGMGLTGVVTEVTLAVFPVETAYMRVDTDRTAGLDATLELMSRPGADRRYSVCWVDLLAGGGAMGRGVFARADHARLGDLPSTLRREPLRHRAGSVLAAPPWAPPGLLNRWTVGAFNTAYLHAAPRRRRGEAQPVAGFFHPLDAVRGWNRMYGPHGLVQYQFVVPFGAEDTLASVMEDLSRAGAPSFLTVLKRMGEPTPGPLSFPRPGWTLAVDLPADLPGLGRLLDGLDQRLLAAGGRLYLAKDSRASAETVHAMYPELPAWRRVRERADPEGVLVSDLARRLRLV</sequence>
<dbReference type="InterPro" id="IPR006094">
    <property type="entry name" value="Oxid_FAD_bind_N"/>
</dbReference>
<dbReference type="Gene3D" id="1.10.45.10">
    <property type="entry name" value="Vanillyl-alcohol Oxidase, Chain A, domain 4"/>
    <property type="match status" value="1"/>
</dbReference>
<dbReference type="PROSITE" id="PS51387">
    <property type="entry name" value="FAD_PCMH"/>
    <property type="match status" value="1"/>
</dbReference>
<dbReference type="InterPro" id="IPR016169">
    <property type="entry name" value="FAD-bd_PCMH_sub2"/>
</dbReference>
<evidence type="ECO:0000256" key="2">
    <source>
        <dbReference type="SAM" id="MobiDB-lite"/>
    </source>
</evidence>
<evidence type="ECO:0000313" key="5">
    <source>
        <dbReference type="Proteomes" id="UP001356095"/>
    </source>
</evidence>
<evidence type="ECO:0000256" key="1">
    <source>
        <dbReference type="ARBA" id="ARBA00023002"/>
    </source>
</evidence>
<protein>
    <submittedName>
        <fullName evidence="4">FAD-binding oxidoreductase</fullName>
    </submittedName>
</protein>
<dbReference type="EMBL" id="JAUZMY010000012">
    <property type="protein sequence ID" value="MEE2038403.1"/>
    <property type="molecule type" value="Genomic_DNA"/>
</dbReference>
<dbReference type="Proteomes" id="UP001356095">
    <property type="component" value="Unassembled WGS sequence"/>
</dbReference>
<dbReference type="InterPro" id="IPR016166">
    <property type="entry name" value="FAD-bd_PCMH"/>
</dbReference>